<proteinExistence type="predicted"/>
<reference evidence="1" key="1">
    <citation type="journal article" date="2015" name="Nature">
        <title>Complex archaea that bridge the gap between prokaryotes and eukaryotes.</title>
        <authorList>
            <person name="Spang A."/>
            <person name="Saw J.H."/>
            <person name="Jorgensen S.L."/>
            <person name="Zaremba-Niedzwiedzka K."/>
            <person name="Martijn J."/>
            <person name="Lind A.E."/>
            <person name="van Eijk R."/>
            <person name="Schleper C."/>
            <person name="Guy L."/>
            <person name="Ettema T.J."/>
        </authorList>
    </citation>
    <scope>NUCLEOTIDE SEQUENCE</scope>
</reference>
<dbReference type="EMBL" id="LAZR01019773">
    <property type="protein sequence ID" value="KKL91289.1"/>
    <property type="molecule type" value="Genomic_DNA"/>
</dbReference>
<comment type="caution">
    <text evidence="1">The sequence shown here is derived from an EMBL/GenBank/DDBJ whole genome shotgun (WGS) entry which is preliminary data.</text>
</comment>
<feature type="non-terminal residue" evidence="1">
    <location>
        <position position="25"/>
    </location>
</feature>
<name>A0A0F9FY23_9ZZZZ</name>
<sequence>MNRSGMDYLTPWKRADAMPEADRGL</sequence>
<organism evidence="1">
    <name type="scientific">marine sediment metagenome</name>
    <dbReference type="NCBI Taxonomy" id="412755"/>
    <lineage>
        <taxon>unclassified sequences</taxon>
        <taxon>metagenomes</taxon>
        <taxon>ecological metagenomes</taxon>
    </lineage>
</organism>
<protein>
    <submittedName>
        <fullName evidence="1">Uncharacterized protein</fullName>
    </submittedName>
</protein>
<dbReference type="AlphaFoldDB" id="A0A0F9FY23"/>
<evidence type="ECO:0000313" key="1">
    <source>
        <dbReference type="EMBL" id="KKL91289.1"/>
    </source>
</evidence>
<accession>A0A0F9FY23</accession>
<gene>
    <name evidence="1" type="ORF">LCGC14_1896230</name>
</gene>